<dbReference type="PROSITE" id="PS50956">
    <property type="entry name" value="HTH_ASNC_2"/>
    <property type="match status" value="1"/>
</dbReference>
<dbReference type="InterPro" id="IPR036390">
    <property type="entry name" value="WH_DNA-bd_sf"/>
</dbReference>
<reference evidence="5 6" key="1">
    <citation type="journal article" date="2014" name="PLoS Genet.">
        <title>Phylogenetically driven sequencing of extremely halophilic archaea reveals strategies for static and dynamic osmo-response.</title>
        <authorList>
            <person name="Becker E.A."/>
            <person name="Seitzer P.M."/>
            <person name="Tritt A."/>
            <person name="Larsen D."/>
            <person name="Krusor M."/>
            <person name="Yao A.I."/>
            <person name="Wu D."/>
            <person name="Madern D."/>
            <person name="Eisen J.A."/>
            <person name="Darling A.E."/>
            <person name="Facciotti M.T."/>
        </authorList>
    </citation>
    <scope>NUCLEOTIDE SEQUENCE [LARGE SCALE GENOMIC DNA]</scope>
    <source>
        <strain evidence="5 6">JCM 10478</strain>
    </source>
</reference>
<dbReference type="RefSeq" id="WP_006432721.1">
    <property type="nucleotide sequence ID" value="NZ_AOID01000053.1"/>
</dbReference>
<dbReference type="GO" id="GO:0043565">
    <property type="term" value="F:sequence-specific DNA binding"/>
    <property type="evidence" value="ECO:0007669"/>
    <property type="project" value="InterPro"/>
</dbReference>
<dbReference type="InterPro" id="IPR019885">
    <property type="entry name" value="Tscrpt_reg_HTH_AsnC-type_CS"/>
</dbReference>
<dbReference type="InterPro" id="IPR011991">
    <property type="entry name" value="ArsR-like_HTH"/>
</dbReference>
<feature type="domain" description="HTH asnC-type" evidence="4">
    <location>
        <begin position="4"/>
        <end position="66"/>
    </location>
</feature>
<dbReference type="PANTHER" id="PTHR30154:SF34">
    <property type="entry name" value="TRANSCRIPTIONAL REGULATOR AZLB"/>
    <property type="match status" value="1"/>
</dbReference>
<proteinExistence type="predicted"/>
<keyword evidence="3" id="KW-0804">Transcription</keyword>
<dbReference type="Gene3D" id="1.10.10.10">
    <property type="entry name" value="Winged helix-like DNA-binding domain superfamily/Winged helix DNA-binding domain"/>
    <property type="match status" value="1"/>
</dbReference>
<evidence type="ECO:0000313" key="6">
    <source>
        <dbReference type="Proteomes" id="UP000011632"/>
    </source>
</evidence>
<evidence type="ECO:0000256" key="2">
    <source>
        <dbReference type="ARBA" id="ARBA00023125"/>
    </source>
</evidence>
<dbReference type="InterPro" id="IPR036388">
    <property type="entry name" value="WH-like_DNA-bd_sf"/>
</dbReference>
<keyword evidence="6" id="KW-1185">Reference proteome</keyword>
<keyword evidence="1" id="KW-0805">Transcription regulation</keyword>
<dbReference type="Proteomes" id="UP000011632">
    <property type="component" value="Unassembled WGS sequence"/>
</dbReference>
<dbReference type="EMBL" id="AOID01000053">
    <property type="protein sequence ID" value="ELY63985.1"/>
    <property type="molecule type" value="Genomic_DNA"/>
</dbReference>
<evidence type="ECO:0000256" key="3">
    <source>
        <dbReference type="ARBA" id="ARBA00023163"/>
    </source>
</evidence>
<keyword evidence="2" id="KW-0238">DNA-binding</keyword>
<dbReference type="GO" id="GO:0005829">
    <property type="term" value="C:cytosol"/>
    <property type="evidence" value="ECO:0007669"/>
    <property type="project" value="TreeGrafter"/>
</dbReference>
<dbReference type="GO" id="GO:0043200">
    <property type="term" value="P:response to amino acid"/>
    <property type="evidence" value="ECO:0007669"/>
    <property type="project" value="TreeGrafter"/>
</dbReference>
<evidence type="ECO:0000313" key="5">
    <source>
        <dbReference type="EMBL" id="ELY63985.1"/>
    </source>
</evidence>
<gene>
    <name evidence="5" type="ORF">C489_18097</name>
</gene>
<dbReference type="SMART" id="SM00344">
    <property type="entry name" value="HTH_ASNC"/>
    <property type="match status" value="1"/>
</dbReference>
<dbReference type="SUPFAM" id="SSF46785">
    <property type="entry name" value="Winged helix' DNA-binding domain"/>
    <property type="match status" value="1"/>
</dbReference>
<dbReference type="CDD" id="cd00090">
    <property type="entry name" value="HTH_ARSR"/>
    <property type="match status" value="1"/>
</dbReference>
<dbReference type="AlphaFoldDB" id="L9XQE1"/>
<dbReference type="PROSITE" id="PS00519">
    <property type="entry name" value="HTH_ASNC_1"/>
    <property type="match status" value="1"/>
</dbReference>
<sequence length="156" mass="17390">MEQLDETDQEILSLLQTNVYEITNEEIGQQVGVSSTTVSDRISKLEERGVIESYETVLDYEAAGIHHHFLLFCTVPLADREQMAAETLEKHGVITVREILAGKENLHVEIIGESTSEIAAIIESLESSGIDVNRSEVLKQEYSRPFNGFGPERSTP</sequence>
<dbReference type="Pfam" id="PF13412">
    <property type="entry name" value="HTH_24"/>
    <property type="match status" value="1"/>
</dbReference>
<name>L9XQE1_9EURY</name>
<dbReference type="InterPro" id="IPR019888">
    <property type="entry name" value="Tscrpt_reg_AsnC-like"/>
</dbReference>
<comment type="caution">
    <text evidence="5">The sequence shown here is derived from an EMBL/GenBank/DDBJ whole genome shotgun (WGS) entry which is preliminary data.</text>
</comment>
<dbReference type="InterPro" id="IPR000485">
    <property type="entry name" value="AsnC-type_HTH_dom"/>
</dbReference>
<dbReference type="STRING" id="1227496.C489_18097"/>
<evidence type="ECO:0000256" key="1">
    <source>
        <dbReference type="ARBA" id="ARBA00023015"/>
    </source>
</evidence>
<dbReference type="PRINTS" id="PR00033">
    <property type="entry name" value="HTHASNC"/>
</dbReference>
<organism evidence="5 6">
    <name type="scientific">Natrinema versiforme JCM 10478</name>
    <dbReference type="NCBI Taxonomy" id="1227496"/>
    <lineage>
        <taxon>Archaea</taxon>
        <taxon>Methanobacteriati</taxon>
        <taxon>Methanobacteriota</taxon>
        <taxon>Stenosarchaea group</taxon>
        <taxon>Halobacteria</taxon>
        <taxon>Halobacteriales</taxon>
        <taxon>Natrialbaceae</taxon>
        <taxon>Natrinema</taxon>
    </lineage>
</organism>
<dbReference type="PATRIC" id="fig|1227496.3.peg.3653"/>
<dbReference type="PANTHER" id="PTHR30154">
    <property type="entry name" value="LEUCINE-RESPONSIVE REGULATORY PROTEIN"/>
    <property type="match status" value="1"/>
</dbReference>
<accession>L9XQE1</accession>
<dbReference type="OrthoDB" id="57033at2157"/>
<protein>
    <submittedName>
        <fullName evidence="5">AsnC family transcriptional regulator</fullName>
    </submittedName>
</protein>
<evidence type="ECO:0000259" key="4">
    <source>
        <dbReference type="PROSITE" id="PS50956"/>
    </source>
</evidence>